<dbReference type="RefSeq" id="YP_010769211.1">
    <property type="nucleotide sequence ID" value="NC_073909.1"/>
</dbReference>
<reference evidence="4" key="1">
    <citation type="submission" date="2020-09" db="EMBL/GenBank/DDBJ databases">
        <title>Leviviricetes taxonomy.</title>
        <authorList>
            <person name="Stockdale S.R."/>
            <person name="Callanan J."/>
            <person name="Adriaenssens E.M."/>
            <person name="Kuhn J.H."/>
            <person name="Rumnieks J."/>
            <person name="Shkoporov A."/>
            <person name="Draper L.A."/>
            <person name="Ross P."/>
            <person name="Hill C."/>
        </authorList>
    </citation>
    <scope>NUCLEOTIDE SEQUENCE</scope>
</reference>
<dbReference type="GeneID" id="80398161"/>
<evidence type="ECO:0000313" key="5">
    <source>
        <dbReference type="Proteomes" id="UP000680121"/>
    </source>
</evidence>
<name>A0A8S5KZY6_9VIRU</name>
<organism evidence="4 5">
    <name type="scientific">ssRNA phage SRR5208570_1</name>
    <dbReference type="NCBI Taxonomy" id="2786378"/>
    <lineage>
        <taxon>Viruses</taxon>
        <taxon>Riboviria</taxon>
        <taxon>Orthornavirae</taxon>
        <taxon>Lenarviricota</taxon>
        <taxon>Leviviricetes</taxon>
        <taxon>Norzivirales</taxon>
        <taxon>Fiersviridae</taxon>
        <taxon>Chahsmivirus</taxon>
        <taxon>Chahsmivirus limivicinum</taxon>
    </lineage>
</organism>
<dbReference type="EMBL" id="BK013620">
    <property type="protein sequence ID" value="DAD50763.1"/>
    <property type="molecule type" value="Genomic_RNA"/>
</dbReference>
<protein>
    <submittedName>
        <fullName evidence="4">Coat protein</fullName>
    </submittedName>
</protein>
<evidence type="ECO:0000256" key="2">
    <source>
        <dbReference type="ARBA" id="ARBA00022561"/>
    </source>
</evidence>
<dbReference type="InterPro" id="IPR015954">
    <property type="entry name" value="Phage_RNA-type_capsid"/>
</dbReference>
<comment type="subcellular location">
    <subcellularLocation>
        <location evidence="1">Virion</location>
    </subcellularLocation>
</comment>
<dbReference type="Proteomes" id="UP000680121">
    <property type="component" value="Segment"/>
</dbReference>
<proteinExistence type="predicted"/>
<sequence length="138" mass="15056">MGIRANITLTDANPTTPVNRVYYPTEMTGKVLNYVDRTQAIAAGQNKLSVSQVASSASSPTYKVKWKLVNPVLAQSSPSTASGIQPAPQVAYTNLATIDFVLHERATAQERKDLLAQLRDLIDEAIVTNQVESLDLIW</sequence>
<dbReference type="GO" id="GO:0019028">
    <property type="term" value="C:viral capsid"/>
    <property type="evidence" value="ECO:0007669"/>
    <property type="project" value="UniProtKB-KW"/>
</dbReference>
<dbReference type="SUPFAM" id="SSF55405">
    <property type="entry name" value="RNA bacteriophage capsid protein"/>
    <property type="match status" value="1"/>
</dbReference>
<evidence type="ECO:0000256" key="3">
    <source>
        <dbReference type="ARBA" id="ARBA00022844"/>
    </source>
</evidence>
<evidence type="ECO:0000313" key="4">
    <source>
        <dbReference type="EMBL" id="DAD50763.1"/>
    </source>
</evidence>
<keyword evidence="5" id="KW-1185">Reference proteome</keyword>
<keyword evidence="2 4" id="KW-0167">Capsid protein</keyword>
<gene>
    <name evidence="4" type="primary">SRR5208570_1_3</name>
</gene>
<accession>A0A8S5KZY6</accession>
<dbReference type="Gene3D" id="3.30.380.10">
    <property type="entry name" value="MS2 Viral Coat Protein"/>
    <property type="match status" value="1"/>
</dbReference>
<evidence type="ECO:0000256" key="1">
    <source>
        <dbReference type="ARBA" id="ARBA00004328"/>
    </source>
</evidence>
<keyword evidence="3" id="KW-0946">Virion</keyword>
<dbReference type="KEGG" id="vg:80398161"/>